<dbReference type="AlphaFoldDB" id="A0A166Y001"/>
<proteinExistence type="predicted"/>
<comment type="caution">
    <text evidence="2">The sequence shown here is derived from an EMBL/GenBank/DDBJ whole genome shotgun (WGS) entry which is preliminary data.</text>
</comment>
<accession>A0A166Y001</accession>
<evidence type="ECO:0000256" key="1">
    <source>
        <dbReference type="SAM" id="MobiDB-lite"/>
    </source>
</evidence>
<feature type="region of interest" description="Disordered" evidence="1">
    <location>
        <begin position="37"/>
        <end position="77"/>
    </location>
</feature>
<protein>
    <submittedName>
        <fullName evidence="2">Uncharacterized protein</fullName>
    </submittedName>
</protein>
<dbReference type="EMBL" id="AUYB01000090">
    <property type="protein sequence ID" value="KZN41213.1"/>
    <property type="molecule type" value="Genomic_DNA"/>
</dbReference>
<evidence type="ECO:0000313" key="3">
    <source>
        <dbReference type="Proteomes" id="UP000076643"/>
    </source>
</evidence>
<dbReference type="PATRIC" id="fig|1365250.3.peg.1223"/>
<feature type="compositionally biased region" description="Polar residues" evidence="1">
    <location>
        <begin position="55"/>
        <end position="69"/>
    </location>
</feature>
<dbReference type="RefSeq" id="WP_063364836.1">
    <property type="nucleotide sequence ID" value="NZ_AQHB01000049.1"/>
</dbReference>
<keyword evidence="3" id="KW-1185">Reference proteome</keyword>
<dbReference type="Proteomes" id="UP000076643">
    <property type="component" value="Unassembled WGS sequence"/>
</dbReference>
<feature type="compositionally biased region" description="Polar residues" evidence="1">
    <location>
        <begin position="37"/>
        <end position="48"/>
    </location>
</feature>
<sequence>MGAIATQMGDAAMSKATFTTYANLNMNMIKSWMSKQTSEQMDMGNPQSIAAAGGTSYSDTNKNGPSTDATKQDEPPKDHNITIVAHLDNEDDWIGHAFVIMRNAKGEEIAKGYWPKDSADAKDFILGTDIDGAVYDEKGDYYERFNEWLKTGKDPGKPNGQFAYKSFAITRQQYGDAMKAMKDWSANPYSSSRMCGTFATHVLSASGNKVWDRWLDPHPTRLFEQFGGKFE</sequence>
<evidence type="ECO:0000313" key="2">
    <source>
        <dbReference type="EMBL" id="KZN41213.1"/>
    </source>
</evidence>
<reference evidence="2 3" key="1">
    <citation type="submission" date="2013-07" db="EMBL/GenBank/DDBJ databases">
        <title>Comparative Genomic and Metabolomic Analysis of Twelve Strains of Pseudoalteromonas luteoviolacea.</title>
        <authorList>
            <person name="Vynne N.G."/>
            <person name="Mansson M."/>
            <person name="Gram L."/>
        </authorList>
    </citation>
    <scope>NUCLEOTIDE SEQUENCE [LARGE SCALE GENOMIC DNA]</scope>
    <source>
        <strain evidence="2 3">DSM 6061</strain>
    </source>
</reference>
<gene>
    <name evidence="2" type="ORF">N475_10740</name>
</gene>
<name>A0A166Y001_9GAMM</name>
<organism evidence="2 3">
    <name type="scientific">Pseudoalteromonas luteoviolacea DSM 6061</name>
    <dbReference type="NCBI Taxonomy" id="1365250"/>
    <lineage>
        <taxon>Bacteria</taxon>
        <taxon>Pseudomonadati</taxon>
        <taxon>Pseudomonadota</taxon>
        <taxon>Gammaproteobacteria</taxon>
        <taxon>Alteromonadales</taxon>
        <taxon>Pseudoalteromonadaceae</taxon>
        <taxon>Pseudoalteromonas</taxon>
    </lineage>
</organism>